<evidence type="ECO:0000313" key="1">
    <source>
        <dbReference type="EMBL" id="KAJ8714348.1"/>
    </source>
</evidence>
<protein>
    <submittedName>
        <fullName evidence="1">Uncharacterized protein</fullName>
    </submittedName>
</protein>
<sequence>MAIRMVQGYRTIFREAASLLAGLAPWDLEATVLARMHDLRVEIQRRGETLLRQVAVWRTEFQRDLRVAFRLRLSQPSAGHGVLSFRMTQVVTRHGKFGRFLHRIKEESTPACHYCVDRPEDTVEHRVEVYLTWTEYRRVPVEAIGGGDFSRRTLVKAMVRSEEG</sequence>
<name>A0AAD7YGI5_MYTSE</name>
<dbReference type="EMBL" id="JARGEI010000019">
    <property type="protein sequence ID" value="KAJ8714348.1"/>
    <property type="molecule type" value="Genomic_DNA"/>
</dbReference>
<keyword evidence="2" id="KW-1185">Reference proteome</keyword>
<accession>A0AAD7YGI5</accession>
<comment type="caution">
    <text evidence="1">The sequence shown here is derived from an EMBL/GenBank/DDBJ whole genome shotgun (WGS) entry which is preliminary data.</text>
</comment>
<proteinExistence type="predicted"/>
<dbReference type="Proteomes" id="UP001231518">
    <property type="component" value="Chromosome 13"/>
</dbReference>
<evidence type="ECO:0000313" key="2">
    <source>
        <dbReference type="Proteomes" id="UP001231518"/>
    </source>
</evidence>
<organism evidence="1 2">
    <name type="scientific">Mythimna separata</name>
    <name type="common">Oriental armyworm</name>
    <name type="synonym">Pseudaletia separata</name>
    <dbReference type="NCBI Taxonomy" id="271217"/>
    <lineage>
        <taxon>Eukaryota</taxon>
        <taxon>Metazoa</taxon>
        <taxon>Ecdysozoa</taxon>
        <taxon>Arthropoda</taxon>
        <taxon>Hexapoda</taxon>
        <taxon>Insecta</taxon>
        <taxon>Pterygota</taxon>
        <taxon>Neoptera</taxon>
        <taxon>Endopterygota</taxon>
        <taxon>Lepidoptera</taxon>
        <taxon>Glossata</taxon>
        <taxon>Ditrysia</taxon>
        <taxon>Noctuoidea</taxon>
        <taxon>Noctuidae</taxon>
        <taxon>Noctuinae</taxon>
        <taxon>Hadenini</taxon>
        <taxon>Mythimna</taxon>
    </lineage>
</organism>
<reference evidence="1" key="1">
    <citation type="submission" date="2023-03" db="EMBL/GenBank/DDBJ databases">
        <title>Chromosome-level genomes of two armyworms, Mythimna separata and Mythimna loreyi, provide insights into the biosynthesis and reception of sex pheromones.</title>
        <authorList>
            <person name="Zhao H."/>
        </authorList>
    </citation>
    <scope>NUCLEOTIDE SEQUENCE</scope>
    <source>
        <strain evidence="1">BeijingLab</strain>
        <tissue evidence="1">Pupa</tissue>
    </source>
</reference>
<gene>
    <name evidence="1" type="ORF">PYW07_002573</name>
</gene>
<dbReference type="AlphaFoldDB" id="A0AAD7YGI5"/>